<reference evidence="5" key="1">
    <citation type="submission" date="2020-07" db="EMBL/GenBank/DDBJ databases">
        <title>Vallitalea pronyensis genome.</title>
        <authorList>
            <person name="Postec A."/>
        </authorList>
    </citation>
    <scope>NUCLEOTIDE SEQUENCE</scope>
    <source>
        <strain evidence="5">FatNI3</strain>
    </source>
</reference>
<dbReference type="InterPro" id="IPR036318">
    <property type="entry name" value="FAD-bd_PCMH-like_sf"/>
</dbReference>
<dbReference type="PANTHER" id="PTHR42659">
    <property type="entry name" value="XANTHINE DEHYDROGENASE SUBUNIT C-RELATED"/>
    <property type="match status" value="1"/>
</dbReference>
<dbReference type="InterPro" id="IPR002346">
    <property type="entry name" value="Mopterin_DH_FAD-bd"/>
</dbReference>
<dbReference type="GO" id="GO:0016491">
    <property type="term" value="F:oxidoreductase activity"/>
    <property type="evidence" value="ECO:0007669"/>
    <property type="project" value="UniProtKB-KW"/>
</dbReference>
<dbReference type="SUPFAM" id="SSF55447">
    <property type="entry name" value="CO dehydrogenase flavoprotein C-terminal domain-like"/>
    <property type="match status" value="1"/>
</dbReference>
<keyword evidence="2" id="KW-0274">FAD</keyword>
<name>A0A8J8MHD3_9FIRM</name>
<keyword evidence="3" id="KW-0560">Oxidoreductase</keyword>
<organism evidence="5 6">
    <name type="scientific">Vallitalea pronyensis</name>
    <dbReference type="NCBI Taxonomy" id="1348613"/>
    <lineage>
        <taxon>Bacteria</taxon>
        <taxon>Bacillati</taxon>
        <taxon>Bacillota</taxon>
        <taxon>Clostridia</taxon>
        <taxon>Lachnospirales</taxon>
        <taxon>Vallitaleaceae</taxon>
        <taxon>Vallitalea</taxon>
    </lineage>
</organism>
<proteinExistence type="predicted"/>
<dbReference type="Proteomes" id="UP000683246">
    <property type="component" value="Chromosome"/>
</dbReference>
<dbReference type="Pfam" id="PF00941">
    <property type="entry name" value="FAD_binding_5"/>
    <property type="match status" value="1"/>
</dbReference>
<dbReference type="InterPro" id="IPR036683">
    <property type="entry name" value="CO_DH_flav_C_dom_sf"/>
</dbReference>
<keyword evidence="6" id="KW-1185">Reference proteome</keyword>
<dbReference type="PANTHER" id="PTHR42659:SF2">
    <property type="entry name" value="XANTHINE DEHYDROGENASE SUBUNIT C-RELATED"/>
    <property type="match status" value="1"/>
</dbReference>
<dbReference type="EMBL" id="CP058649">
    <property type="protein sequence ID" value="QUI21348.1"/>
    <property type="molecule type" value="Genomic_DNA"/>
</dbReference>
<sequence>MIGFSFDYYVCDTIEEAVDLYGLLSLNGKRVLYFNGGTEILTFADKNRIEFDAVIAVNQIPELKIFTLDDDALYIGAANTLTFIANTDVFPLLSDSCPFVADHTSRNKITIGGNLCGKIPFKNAVIPFFISDTTVIIANQEGIRNEPFLEVYNNGLHLQPGDLIVQFIIPRRVLNLPYYTQKLRKIGEFGYPLIGLSLVKDQGKLKAAFSAVCKNAFRSRQVEDALNDDTLPLNKRVDRAIHNIPCSIVSNLQGSAPYKKFVLKQQLVEALTQLEGE</sequence>
<dbReference type="PROSITE" id="PS51387">
    <property type="entry name" value="FAD_PCMH"/>
    <property type="match status" value="1"/>
</dbReference>
<gene>
    <name evidence="5" type="ORF">HZI73_03195</name>
</gene>
<dbReference type="InterPro" id="IPR016169">
    <property type="entry name" value="FAD-bd_PCMH_sub2"/>
</dbReference>
<evidence type="ECO:0000313" key="5">
    <source>
        <dbReference type="EMBL" id="QUI21348.1"/>
    </source>
</evidence>
<dbReference type="GO" id="GO:0071949">
    <property type="term" value="F:FAD binding"/>
    <property type="evidence" value="ECO:0007669"/>
    <property type="project" value="InterPro"/>
</dbReference>
<evidence type="ECO:0000256" key="1">
    <source>
        <dbReference type="ARBA" id="ARBA00022630"/>
    </source>
</evidence>
<dbReference type="KEGG" id="vpy:HZI73_03195"/>
<feature type="domain" description="FAD-binding PCMH-type" evidence="4">
    <location>
        <begin position="1"/>
        <end position="174"/>
    </location>
</feature>
<keyword evidence="1" id="KW-0285">Flavoprotein</keyword>
<dbReference type="SUPFAM" id="SSF56176">
    <property type="entry name" value="FAD-binding/transporter-associated domain-like"/>
    <property type="match status" value="1"/>
</dbReference>
<accession>A0A8J8MHD3</accession>
<protein>
    <submittedName>
        <fullName evidence="5">FAD binding domain-containing protein</fullName>
    </submittedName>
</protein>
<evidence type="ECO:0000256" key="2">
    <source>
        <dbReference type="ARBA" id="ARBA00022827"/>
    </source>
</evidence>
<dbReference type="RefSeq" id="WP_212696817.1">
    <property type="nucleotide sequence ID" value="NZ_CP058649.1"/>
</dbReference>
<dbReference type="InterPro" id="IPR051312">
    <property type="entry name" value="Diverse_Substr_Oxidored"/>
</dbReference>
<dbReference type="InterPro" id="IPR016166">
    <property type="entry name" value="FAD-bd_PCMH"/>
</dbReference>
<dbReference type="Gene3D" id="3.30.465.10">
    <property type="match status" value="1"/>
</dbReference>
<evidence type="ECO:0000259" key="4">
    <source>
        <dbReference type="PROSITE" id="PS51387"/>
    </source>
</evidence>
<evidence type="ECO:0000256" key="3">
    <source>
        <dbReference type="ARBA" id="ARBA00023002"/>
    </source>
</evidence>
<dbReference type="AlphaFoldDB" id="A0A8J8MHD3"/>
<evidence type="ECO:0000313" key="6">
    <source>
        <dbReference type="Proteomes" id="UP000683246"/>
    </source>
</evidence>